<feature type="chain" id="PRO_5012971087" description="DUF7029 domain-containing protein" evidence="2">
    <location>
        <begin position="20"/>
        <end position="579"/>
    </location>
</feature>
<feature type="signal peptide" evidence="2">
    <location>
        <begin position="1"/>
        <end position="19"/>
    </location>
</feature>
<feature type="compositionally biased region" description="Low complexity" evidence="1">
    <location>
        <begin position="76"/>
        <end position="99"/>
    </location>
</feature>
<gene>
    <name evidence="4" type="ORF">CDD80_7039</name>
</gene>
<dbReference type="InterPro" id="IPR054293">
    <property type="entry name" value="DUF7029"/>
</dbReference>
<comment type="caution">
    <text evidence="4">The sequence shown here is derived from an EMBL/GenBank/DDBJ whole genome shotgun (WGS) entry which is preliminary data.</text>
</comment>
<sequence length="579" mass="61885">MAPLSTVYALIGLVVAAGALPGNSTGHFHFQNGGRVRASSSSIPSPVRPAAPGTNSFRPAAIGSVPGNSSRPVRITSSETNSSSPKTNSSVPSKTSRPRPGSPPPARTLLPGTHWTVDTKPAEKVKPVPAGSASSPLFYGDASASKAGHFALLTYTFTKPSVNLDEADHADVSVLDDGHLAVDFQSHDALEHARGSWSVAKEGLVLIVYADGCGGHGHGERCFFDVEDLQFSGERRVVVRGRAVHPHDISSGGETEWGWWTPEEKSLERRGVWSSIWGTVKRLFPEWKGPSFAYDVDKSISWMLPNHTQSLTPSPWAGDAVLLKSTGSTDVNGTDPFMHIFCVDCGASGRALLAGRAAWGMREGLTEGHIELRTDMALSLKVGVDARGNLRTEIDRDLMGTDLPGLNFGPVAVEPHVSIRARAVVDAASQGRLLAGVEMGLRNAHAVVDLVDSSKNDVGGWKPYFQPILQADGRVSLDAELGLPVAFECSLRVGPWHKMVAIVDEPSIGANVRSRAAVGYSAGSRFPSVGFRRRDSCKGINTQLSLRNYLSYRTSAGERNGHSLFDTGRRKLPAQCIHA</sequence>
<dbReference type="EMBL" id="NJES01000830">
    <property type="protein sequence ID" value="PHH69079.1"/>
    <property type="molecule type" value="Genomic_DNA"/>
</dbReference>
<feature type="domain" description="DUF7029" evidence="3">
    <location>
        <begin position="155"/>
        <end position="247"/>
    </location>
</feature>
<keyword evidence="5" id="KW-1185">Reference proteome</keyword>
<organism evidence="4 5">
    <name type="scientific">Ophiocordyceps camponoti-rufipedis</name>
    <dbReference type="NCBI Taxonomy" id="2004952"/>
    <lineage>
        <taxon>Eukaryota</taxon>
        <taxon>Fungi</taxon>
        <taxon>Dikarya</taxon>
        <taxon>Ascomycota</taxon>
        <taxon>Pezizomycotina</taxon>
        <taxon>Sordariomycetes</taxon>
        <taxon>Hypocreomycetidae</taxon>
        <taxon>Hypocreales</taxon>
        <taxon>Ophiocordycipitaceae</taxon>
        <taxon>Ophiocordyceps</taxon>
    </lineage>
</organism>
<dbReference type="AlphaFoldDB" id="A0A2C5XE30"/>
<dbReference type="STRING" id="2004952.A0A2C5XE30"/>
<evidence type="ECO:0000256" key="2">
    <source>
        <dbReference type="SAM" id="SignalP"/>
    </source>
</evidence>
<evidence type="ECO:0000259" key="3">
    <source>
        <dbReference type="Pfam" id="PF22974"/>
    </source>
</evidence>
<evidence type="ECO:0000313" key="4">
    <source>
        <dbReference type="EMBL" id="PHH69079.1"/>
    </source>
</evidence>
<protein>
    <recommendedName>
        <fullName evidence="3">DUF7029 domain-containing protein</fullName>
    </recommendedName>
</protein>
<accession>A0A2C5XE30</accession>
<dbReference type="OrthoDB" id="160645at2759"/>
<proteinExistence type="predicted"/>
<keyword evidence="2" id="KW-0732">Signal</keyword>
<evidence type="ECO:0000256" key="1">
    <source>
        <dbReference type="SAM" id="MobiDB-lite"/>
    </source>
</evidence>
<dbReference type="Proteomes" id="UP000226431">
    <property type="component" value="Unassembled WGS sequence"/>
</dbReference>
<dbReference type="Pfam" id="PF22974">
    <property type="entry name" value="DUF7029"/>
    <property type="match status" value="1"/>
</dbReference>
<evidence type="ECO:0000313" key="5">
    <source>
        <dbReference type="Proteomes" id="UP000226431"/>
    </source>
</evidence>
<reference evidence="4 5" key="1">
    <citation type="submission" date="2017-06" db="EMBL/GenBank/DDBJ databases">
        <title>Ant-infecting Ophiocordyceps genomes reveal a high diversity of potential behavioral manipulation genes and a possible major role for enterotoxins.</title>
        <authorList>
            <person name="De Bekker C."/>
            <person name="Evans H.C."/>
            <person name="Brachmann A."/>
            <person name="Hughes D.P."/>
        </authorList>
    </citation>
    <scope>NUCLEOTIDE SEQUENCE [LARGE SCALE GENOMIC DNA]</scope>
    <source>
        <strain evidence="4 5">Map16</strain>
    </source>
</reference>
<name>A0A2C5XE30_9HYPO</name>
<feature type="region of interest" description="Disordered" evidence="1">
    <location>
        <begin position="31"/>
        <end position="113"/>
    </location>
</feature>